<name>A0AB38XP28_9ACTO</name>
<dbReference type="KEGG" id="wne:PIG85_10175"/>
<dbReference type="SMART" id="SM00014">
    <property type="entry name" value="acidPPc"/>
    <property type="match status" value="1"/>
</dbReference>
<feature type="transmembrane region" description="Helical" evidence="1">
    <location>
        <begin position="21"/>
        <end position="42"/>
    </location>
</feature>
<organism evidence="3 4">
    <name type="scientific">Winkia neuii subsp. anitrata</name>
    <dbReference type="NCBI Taxonomy" id="29318"/>
    <lineage>
        <taxon>Bacteria</taxon>
        <taxon>Bacillati</taxon>
        <taxon>Actinomycetota</taxon>
        <taxon>Actinomycetes</taxon>
        <taxon>Actinomycetales</taxon>
        <taxon>Actinomycetaceae</taxon>
        <taxon>Winkia</taxon>
    </lineage>
</organism>
<dbReference type="InterPro" id="IPR036938">
    <property type="entry name" value="PAP2/HPO_sf"/>
</dbReference>
<feature type="transmembrane region" description="Helical" evidence="1">
    <location>
        <begin position="222"/>
        <end position="250"/>
    </location>
</feature>
<keyword evidence="1" id="KW-0472">Membrane</keyword>
<keyword evidence="1" id="KW-0812">Transmembrane</keyword>
<evidence type="ECO:0000256" key="1">
    <source>
        <dbReference type="SAM" id="Phobius"/>
    </source>
</evidence>
<feature type="transmembrane region" description="Helical" evidence="1">
    <location>
        <begin position="166"/>
        <end position="186"/>
    </location>
</feature>
<reference evidence="3" key="1">
    <citation type="submission" date="2023-01" db="EMBL/GenBank/DDBJ databases">
        <title>Comparative Genomic Analysis of the Clinically-Derived Winkia Strain NY0527 Provides Evidence into the Taxonomic Reassignment of Winkia neuii and Characterizes Their Virulence Traits.</title>
        <authorList>
            <person name="Cai X."/>
            <person name="Peng Y."/>
            <person name="Li M."/>
            <person name="Qiu Y."/>
            <person name="Wang Y."/>
            <person name="Xu L."/>
            <person name="Hou Q."/>
        </authorList>
    </citation>
    <scope>NUCLEOTIDE SEQUENCE</scope>
    <source>
        <strain evidence="3">NY0527</strain>
    </source>
</reference>
<feature type="domain" description="Phosphatidic acid phosphatase type 2/haloperoxidase" evidence="2">
    <location>
        <begin position="100"/>
        <end position="207"/>
    </location>
</feature>
<dbReference type="SUPFAM" id="SSF48317">
    <property type="entry name" value="Acid phosphatase/Vanadium-dependent haloperoxidase"/>
    <property type="match status" value="1"/>
</dbReference>
<dbReference type="RefSeq" id="WP_048708170.1">
    <property type="nucleotide sequence ID" value="NZ_CP116394.1"/>
</dbReference>
<evidence type="ECO:0000259" key="2">
    <source>
        <dbReference type="SMART" id="SM00014"/>
    </source>
</evidence>
<dbReference type="Gene3D" id="1.20.144.10">
    <property type="entry name" value="Phosphatidic acid phosphatase type 2/haloperoxidase"/>
    <property type="match status" value="1"/>
</dbReference>
<proteinExistence type="predicted"/>
<gene>
    <name evidence="3" type="ORF">PIG85_10175</name>
</gene>
<dbReference type="EMBL" id="CP116394">
    <property type="protein sequence ID" value="WCE45994.1"/>
    <property type="molecule type" value="Genomic_DNA"/>
</dbReference>
<feature type="transmembrane region" description="Helical" evidence="1">
    <location>
        <begin position="139"/>
        <end position="159"/>
    </location>
</feature>
<sequence length="300" mass="31238">MATSNPNPSKKEQRTTATRGHGRRFAGVVLCAASVAFMWWFFVGTRIGQLVDAIAMEAMSELVDTLGGYDKAVLGTVSVPSIAIIMVLAAAVALCRRRYILGLRAVIVVAGTVLSVQGLKHYLLYRPSLGITNLLGNSFPSGHTAAAAAATVALIMVVPHRWRSPIAWVGALFTSVMGLSTLVNGWHHGSDVVASVLVAGAWALALSPLETGRRTSGAGVQWGWVLSWALFGAGVAILGAATVAVALSSAFRGGVGSSLLIVHFTRQGSLVGGGLALGMMALICGVTFLVMEEVDRLASR</sequence>
<dbReference type="AlphaFoldDB" id="A0AB38XP28"/>
<accession>A0AB38XP28</accession>
<feature type="transmembrane region" description="Helical" evidence="1">
    <location>
        <begin position="270"/>
        <end position="291"/>
    </location>
</feature>
<dbReference type="Proteomes" id="UP001211044">
    <property type="component" value="Chromosome"/>
</dbReference>
<dbReference type="Pfam" id="PF01569">
    <property type="entry name" value="PAP2"/>
    <property type="match status" value="1"/>
</dbReference>
<feature type="transmembrane region" description="Helical" evidence="1">
    <location>
        <begin position="192"/>
        <end position="210"/>
    </location>
</feature>
<protein>
    <submittedName>
        <fullName evidence="3">Phosphatase PAP2 family protein</fullName>
    </submittedName>
</protein>
<dbReference type="InterPro" id="IPR000326">
    <property type="entry name" value="PAP2/HPO"/>
</dbReference>
<evidence type="ECO:0000313" key="3">
    <source>
        <dbReference type="EMBL" id="WCE45994.1"/>
    </source>
</evidence>
<evidence type="ECO:0000313" key="4">
    <source>
        <dbReference type="Proteomes" id="UP001211044"/>
    </source>
</evidence>
<keyword evidence="1" id="KW-1133">Transmembrane helix</keyword>
<feature type="transmembrane region" description="Helical" evidence="1">
    <location>
        <begin position="101"/>
        <end position="119"/>
    </location>
</feature>
<feature type="transmembrane region" description="Helical" evidence="1">
    <location>
        <begin position="72"/>
        <end position="94"/>
    </location>
</feature>